<evidence type="ECO:0000256" key="2">
    <source>
        <dbReference type="ARBA" id="ARBA00022448"/>
    </source>
</evidence>
<dbReference type="NCBIfam" id="NF033617">
    <property type="entry name" value="RND_permease_2"/>
    <property type="match status" value="1"/>
</dbReference>
<dbReference type="PANTHER" id="PTHR32063">
    <property type="match status" value="1"/>
</dbReference>
<dbReference type="InterPro" id="IPR001036">
    <property type="entry name" value="Acrflvin-R"/>
</dbReference>
<evidence type="ECO:0000256" key="1">
    <source>
        <dbReference type="ARBA" id="ARBA00004429"/>
    </source>
</evidence>
<dbReference type="Gene3D" id="3.30.70.1430">
    <property type="entry name" value="Multidrug efflux transporter AcrB pore domain"/>
    <property type="match status" value="2"/>
</dbReference>
<dbReference type="FunFam" id="1.20.1640.10:FF:000001">
    <property type="entry name" value="Efflux pump membrane transporter"/>
    <property type="match status" value="1"/>
</dbReference>
<dbReference type="SUPFAM" id="SSF82866">
    <property type="entry name" value="Multidrug efflux transporter AcrB transmembrane domain"/>
    <property type="match status" value="2"/>
</dbReference>
<evidence type="ECO:0000256" key="4">
    <source>
        <dbReference type="ARBA" id="ARBA00022519"/>
    </source>
</evidence>
<feature type="transmembrane region" description="Helical" evidence="8">
    <location>
        <begin position="985"/>
        <end position="1011"/>
    </location>
</feature>
<organism evidence="9 10">
    <name type="scientific">Corallococcus exiguus</name>
    <dbReference type="NCBI Taxonomy" id="83462"/>
    <lineage>
        <taxon>Bacteria</taxon>
        <taxon>Pseudomonadati</taxon>
        <taxon>Myxococcota</taxon>
        <taxon>Myxococcia</taxon>
        <taxon>Myxococcales</taxon>
        <taxon>Cystobacterineae</taxon>
        <taxon>Myxococcaceae</taxon>
        <taxon>Corallococcus</taxon>
    </lineage>
</organism>
<evidence type="ECO:0000256" key="3">
    <source>
        <dbReference type="ARBA" id="ARBA00022475"/>
    </source>
</evidence>
<dbReference type="SUPFAM" id="SSF82714">
    <property type="entry name" value="Multidrug efflux transporter AcrB TolC docking domain, DN and DC subdomains"/>
    <property type="match status" value="2"/>
</dbReference>
<keyword evidence="2" id="KW-0813">Transport</keyword>
<feature type="transmembrane region" description="Helical" evidence="8">
    <location>
        <begin position="857"/>
        <end position="874"/>
    </location>
</feature>
<dbReference type="PANTHER" id="PTHR32063:SF34">
    <property type="entry name" value="MULTIDRUG RESISTANCE PROTEIN MDTC"/>
    <property type="match status" value="1"/>
</dbReference>
<feature type="transmembrane region" description="Helical" evidence="8">
    <location>
        <begin position="954"/>
        <end position="973"/>
    </location>
</feature>
<evidence type="ECO:0000313" key="9">
    <source>
        <dbReference type="EMBL" id="NBC41154.1"/>
    </source>
</evidence>
<dbReference type="GO" id="GO:0042910">
    <property type="term" value="F:xenobiotic transmembrane transporter activity"/>
    <property type="evidence" value="ECO:0007669"/>
    <property type="project" value="TreeGrafter"/>
</dbReference>
<keyword evidence="5 8" id="KW-0812">Transmembrane</keyword>
<feature type="transmembrane region" description="Helical" evidence="8">
    <location>
        <begin position="432"/>
        <end position="452"/>
    </location>
</feature>
<evidence type="ECO:0000256" key="8">
    <source>
        <dbReference type="SAM" id="Phobius"/>
    </source>
</evidence>
<dbReference type="FunFam" id="3.30.70.1430:FF:000001">
    <property type="entry name" value="Efflux pump membrane transporter"/>
    <property type="match status" value="1"/>
</dbReference>
<feature type="transmembrane region" description="Helical" evidence="8">
    <location>
        <begin position="337"/>
        <end position="354"/>
    </location>
</feature>
<keyword evidence="4" id="KW-0997">Cell inner membrane</keyword>
<dbReference type="Gene3D" id="3.30.2090.10">
    <property type="entry name" value="Multidrug efflux transporter AcrB TolC docking domain, DN and DC subdomains"/>
    <property type="match status" value="2"/>
</dbReference>
<name>A0A7X4Y900_9BACT</name>
<dbReference type="AlphaFoldDB" id="A0A7X4Y900"/>
<dbReference type="Gene3D" id="3.30.70.1320">
    <property type="entry name" value="Multidrug efflux transporter AcrB pore domain like"/>
    <property type="match status" value="1"/>
</dbReference>
<proteinExistence type="predicted"/>
<evidence type="ECO:0000256" key="7">
    <source>
        <dbReference type="ARBA" id="ARBA00023136"/>
    </source>
</evidence>
<sequence length="1034" mass="110466">MNPSALFIRRPVATSLLAVGLALLGALAFKLLPVAPLPQVEFPTISVQAQLPGASPQTMAASVATPLERQLGRIAGITQMTSSSNLGSTSIVVQFDLSRNIDGAARDVQAAINAARSNLPANLPNNPTYRKVNPADAPIMLLALTSEHKGRGQLYDVASTVLQQKVSQVKGVGQVFVGGGALPAVRAEVNPTALNKYGLGLEAVRTALGAQNANRPKGQLEDGPLAYTLTATDQLLRAEQYRPLILSYSNGAPVRLQDVARVTDDDVEDVHSLGLANGKQAVILVIFKQPGANVIDTVDALRERLPSFQATLPADVDLTVMMDRTTTIRASLRDVEVTLLTSIGLVILVVFAFLGNARATLIPSVAVPLSLLGTFAVMVLLGFSLDNLSMMALTISTGFVVDDAIVVLEDIERHIEDGLSPLEAALRGAREVGFTVLSMSLSLIAVFIPLLLMQGIVGRLFREFAITLSVAILMSLVVSLTVTPVMCSRLLRARKPGRARASFQPFERLRRGYARSLAWSLEHPGLLLLLTFAAVALSAYLFVVVPKGFFPQQDTGRLSASIQAEQDISFAAMREKFTAYVKLIGQDPAVQAVAGSVGGGGPGGGSSNAGTLYITLKPLEERKLSADAVIGRLRGKLQAVPGATVYLQSAQDLVIGGRQGNAQYQYTLSADSLTELDQWAPRVLERLKQVPGLLDVNSDQRSHGLETNVVVDHDTAARFGLTAAQIDDVLYDAFGQRQVSTMYTGRNQYHVVMVVQTPFWQRPESLNDIYVTGASGAQVPLAAFASFEPASTLLSVNHQGQFPSATMSFNLKPGTSLGTVVTEIEAAVRGLGLPADMRGDFSGAAQAFQASLATEPMLIAAALFAVYIVLGILYESLIHPLTILSTLPSAGVGALLALLLFRLDLSIIALIGIILLIGIVKKNAIMMIDFALVTEREEQLGSKEAIFRAAQLRLRPILMTTMAALLGALPLALGTGVGSELRKPLGIAIAGGLCVSQLLTLYTTPVIYMTLDRLGRRVRQWRERRFAHRRHEGA</sequence>
<feature type="transmembrane region" description="Helical" evidence="8">
    <location>
        <begin position="464"/>
        <end position="491"/>
    </location>
</feature>
<dbReference type="EMBL" id="JAAAPK010000003">
    <property type="protein sequence ID" value="NBC41154.1"/>
    <property type="molecule type" value="Genomic_DNA"/>
</dbReference>
<feature type="transmembrane region" description="Helical" evidence="8">
    <location>
        <begin position="361"/>
        <end position="383"/>
    </location>
</feature>
<dbReference type="InterPro" id="IPR027463">
    <property type="entry name" value="AcrB_DN_DC_subdom"/>
</dbReference>
<feature type="transmembrane region" description="Helical" evidence="8">
    <location>
        <begin position="525"/>
        <end position="545"/>
    </location>
</feature>
<dbReference type="PRINTS" id="PR00702">
    <property type="entry name" value="ACRIFLAVINRP"/>
</dbReference>
<evidence type="ECO:0000256" key="5">
    <source>
        <dbReference type="ARBA" id="ARBA00022692"/>
    </source>
</evidence>
<accession>A0A7X4Y900</accession>
<keyword evidence="3" id="KW-1003">Cell membrane</keyword>
<dbReference type="Gene3D" id="1.20.1640.10">
    <property type="entry name" value="Multidrug efflux transporter AcrB transmembrane domain"/>
    <property type="match status" value="2"/>
</dbReference>
<comment type="caution">
    <text evidence="9">The sequence shown here is derived from an EMBL/GenBank/DDBJ whole genome shotgun (WGS) entry which is preliminary data.</text>
</comment>
<dbReference type="RefSeq" id="WP_139916864.1">
    <property type="nucleotide sequence ID" value="NZ_CBCSLE010000055.1"/>
</dbReference>
<keyword evidence="6 8" id="KW-1133">Transmembrane helix</keyword>
<gene>
    <name evidence="9" type="ORF">GTZ93_15080</name>
</gene>
<evidence type="ECO:0000256" key="6">
    <source>
        <dbReference type="ARBA" id="ARBA00022989"/>
    </source>
</evidence>
<keyword evidence="10" id="KW-1185">Reference proteome</keyword>
<comment type="subcellular location">
    <subcellularLocation>
        <location evidence="1">Cell inner membrane</location>
        <topology evidence="1">Multi-pass membrane protein</topology>
    </subcellularLocation>
</comment>
<dbReference type="GO" id="GO:0005886">
    <property type="term" value="C:plasma membrane"/>
    <property type="evidence" value="ECO:0007669"/>
    <property type="project" value="UniProtKB-SubCell"/>
</dbReference>
<dbReference type="SUPFAM" id="SSF82693">
    <property type="entry name" value="Multidrug efflux transporter AcrB pore domain, PN1, PN2, PC1 and PC2 subdomains"/>
    <property type="match status" value="4"/>
</dbReference>
<dbReference type="Gene3D" id="3.30.70.1440">
    <property type="entry name" value="Multidrug efflux transporter AcrB pore domain"/>
    <property type="match status" value="1"/>
</dbReference>
<feature type="transmembrane region" description="Helical" evidence="8">
    <location>
        <begin position="907"/>
        <end position="933"/>
    </location>
</feature>
<reference evidence="9 10" key="1">
    <citation type="submission" date="2020-01" db="EMBL/GenBank/DDBJ databases">
        <title>The draft genome sequence of Corallococcus exiguus DSM 14696.</title>
        <authorList>
            <person name="Zhang X."/>
            <person name="Zhu H."/>
        </authorList>
    </citation>
    <scope>NUCLEOTIDE SEQUENCE [LARGE SCALE GENOMIC DNA]</scope>
    <source>
        <strain evidence="9 10">DSM 14696</strain>
    </source>
</reference>
<keyword evidence="7 8" id="KW-0472">Membrane</keyword>
<dbReference type="Proteomes" id="UP000537825">
    <property type="component" value="Unassembled WGS sequence"/>
</dbReference>
<evidence type="ECO:0000313" key="10">
    <source>
        <dbReference type="Proteomes" id="UP000537825"/>
    </source>
</evidence>
<protein>
    <submittedName>
        <fullName evidence="9">Multidrug efflux RND transporter permease subunit</fullName>
    </submittedName>
</protein>
<dbReference type="Pfam" id="PF00873">
    <property type="entry name" value="ACR_tran"/>
    <property type="match status" value="1"/>
</dbReference>